<dbReference type="InterPro" id="IPR021139">
    <property type="entry name" value="NYN"/>
</dbReference>
<reference evidence="2 3" key="1">
    <citation type="submission" date="2018-02" db="EMBL/GenBank/DDBJ databases">
        <title>Genomic Encyclopedia of Archaeal and Bacterial Type Strains, Phase II (KMG-II): from individual species to whole genera.</title>
        <authorList>
            <person name="Goeker M."/>
        </authorList>
    </citation>
    <scope>NUCLEOTIDE SEQUENCE [LARGE SCALE GENOMIC DNA]</scope>
    <source>
        <strain evidence="2 3">DSM 29526</strain>
    </source>
</reference>
<dbReference type="InterPro" id="IPR041966">
    <property type="entry name" value="LOTUS-like"/>
</dbReference>
<dbReference type="Gene3D" id="3.30.420.610">
    <property type="entry name" value="LOTUS domain-like"/>
    <property type="match status" value="1"/>
</dbReference>
<name>A0A2S6IBI2_9BACT</name>
<keyword evidence="3" id="KW-1185">Reference proteome</keyword>
<evidence type="ECO:0000313" key="2">
    <source>
        <dbReference type="EMBL" id="PPK88845.1"/>
    </source>
</evidence>
<dbReference type="RefSeq" id="WP_104419376.1">
    <property type="nucleotide sequence ID" value="NZ_PTJC01000005.1"/>
</dbReference>
<comment type="caution">
    <text evidence="2">The sequence shown here is derived from an EMBL/GenBank/DDBJ whole genome shotgun (WGS) entry which is preliminary data.</text>
</comment>
<dbReference type="Gene3D" id="3.40.50.1010">
    <property type="entry name" value="5'-nuclease"/>
    <property type="match status" value="1"/>
</dbReference>
<dbReference type="Pfam" id="PF01936">
    <property type="entry name" value="NYN"/>
    <property type="match status" value="1"/>
</dbReference>
<dbReference type="EMBL" id="PTJC01000005">
    <property type="protein sequence ID" value="PPK88845.1"/>
    <property type="molecule type" value="Genomic_DNA"/>
</dbReference>
<accession>A0A2S6IBI2</accession>
<evidence type="ECO:0000313" key="3">
    <source>
        <dbReference type="Proteomes" id="UP000237662"/>
    </source>
</evidence>
<sequence length="422" mass="47878">MPNSLAIFWDFAQLHECLLTAANDGKPYHINPSVTQPEVIDVNCLLHFADQSGRVIINRAYADWRPLGGYAESLGEAPLELIQLFPNKLGNVAVNRQLTADVITHLEQPVSADVLLIIGGGSEYRQLRQIVHAKGKKLFGVGVEGVTDSFWIDSCDEFNFYHRLGCQKLYTGPLDMVSLDAERARSLLTVAMNQLSRYYGSDWVQQVRIKPAIIRQEPDFDESLLGYEAFSHFLRDQDDLLERRHREGEQEPEFRLLASEGEAEGTTAQVPNPEHLATYYLRVAGQQGIRMPDPIIMWEGIDVYASFLADNVTFHSFSEIDQECLRLLREDFPTLSMTEVKKVRQVLFKCFLFRPSVDDTIGFHDEITNIDDIENRYFELMLARIGNNLDEPLNYTALSLALTGSADQADRLERLDAASEEE</sequence>
<feature type="domain" description="NYN" evidence="1">
    <location>
        <begin position="5"/>
        <end position="159"/>
    </location>
</feature>
<organism evidence="2 3">
    <name type="scientific">Neolewinella xylanilytica</name>
    <dbReference type="NCBI Taxonomy" id="1514080"/>
    <lineage>
        <taxon>Bacteria</taxon>
        <taxon>Pseudomonadati</taxon>
        <taxon>Bacteroidota</taxon>
        <taxon>Saprospiria</taxon>
        <taxon>Saprospirales</taxon>
        <taxon>Lewinellaceae</taxon>
        <taxon>Neolewinella</taxon>
    </lineage>
</organism>
<evidence type="ECO:0000259" key="1">
    <source>
        <dbReference type="Pfam" id="PF01936"/>
    </source>
</evidence>
<dbReference type="GO" id="GO:0004540">
    <property type="term" value="F:RNA nuclease activity"/>
    <property type="evidence" value="ECO:0007669"/>
    <property type="project" value="InterPro"/>
</dbReference>
<proteinExistence type="predicted"/>
<gene>
    <name evidence="2" type="ORF">CLV84_1818</name>
</gene>
<dbReference type="AlphaFoldDB" id="A0A2S6IBI2"/>
<dbReference type="OrthoDB" id="9783963at2"/>
<dbReference type="Proteomes" id="UP000237662">
    <property type="component" value="Unassembled WGS sequence"/>
</dbReference>
<protein>
    <submittedName>
        <fullName evidence="2">OST-HTH/LOTUS domain-containing protein</fullName>
    </submittedName>
</protein>